<dbReference type="AlphaFoldDB" id="A0A8S9NUN3"/>
<name>A0A8S9NUN3_BRACR</name>
<evidence type="ECO:0000313" key="2">
    <source>
        <dbReference type="Proteomes" id="UP000712600"/>
    </source>
</evidence>
<dbReference type="EMBL" id="QGKX02001521">
    <property type="protein sequence ID" value="KAF3505771.1"/>
    <property type="molecule type" value="Genomic_DNA"/>
</dbReference>
<proteinExistence type="predicted"/>
<organism evidence="1 2">
    <name type="scientific">Brassica cretica</name>
    <name type="common">Mustard</name>
    <dbReference type="NCBI Taxonomy" id="69181"/>
    <lineage>
        <taxon>Eukaryota</taxon>
        <taxon>Viridiplantae</taxon>
        <taxon>Streptophyta</taxon>
        <taxon>Embryophyta</taxon>
        <taxon>Tracheophyta</taxon>
        <taxon>Spermatophyta</taxon>
        <taxon>Magnoliopsida</taxon>
        <taxon>eudicotyledons</taxon>
        <taxon>Gunneridae</taxon>
        <taxon>Pentapetalae</taxon>
        <taxon>rosids</taxon>
        <taxon>malvids</taxon>
        <taxon>Brassicales</taxon>
        <taxon>Brassicaceae</taxon>
        <taxon>Brassiceae</taxon>
        <taxon>Brassica</taxon>
    </lineage>
</organism>
<comment type="caution">
    <text evidence="1">The sequence shown here is derived from an EMBL/GenBank/DDBJ whole genome shotgun (WGS) entry which is preliminary data.</text>
</comment>
<protein>
    <recommendedName>
        <fullName evidence="3">Neprosin domain-containing protein</fullName>
    </recommendedName>
</protein>
<evidence type="ECO:0000313" key="1">
    <source>
        <dbReference type="EMBL" id="KAF3505771.1"/>
    </source>
</evidence>
<reference evidence="1" key="1">
    <citation type="submission" date="2019-12" db="EMBL/GenBank/DDBJ databases">
        <title>Genome sequencing and annotation of Brassica cretica.</title>
        <authorList>
            <person name="Studholme D.J."/>
            <person name="Sarris P."/>
        </authorList>
    </citation>
    <scope>NUCLEOTIDE SEQUENCE</scope>
    <source>
        <strain evidence="1">PFS-109/04</strain>
        <tissue evidence="1">Leaf</tissue>
    </source>
</reference>
<accession>A0A8S9NUN3</accession>
<sequence>MTVKDTSNYLLLQWSLTTSLESSNNLVETVAIRNVRVNQSDHQLMVDILIFPLGREGFTQTTLALVTFAFSNQDYKPPPIFGWKKFEVFKGGHYDSSSRCTKGVFPLGKP</sequence>
<dbReference type="Proteomes" id="UP000712600">
    <property type="component" value="Unassembled WGS sequence"/>
</dbReference>
<evidence type="ECO:0008006" key="3">
    <source>
        <dbReference type="Google" id="ProtNLM"/>
    </source>
</evidence>
<gene>
    <name evidence="1" type="ORF">F2Q69_00000382</name>
</gene>